<dbReference type="PANTHER" id="PTHR12521">
    <property type="entry name" value="PROTEIN C6ORF130"/>
    <property type="match status" value="1"/>
</dbReference>
<name>A0A6A6W7S1_9PEZI</name>
<evidence type="ECO:0008006" key="3">
    <source>
        <dbReference type="Google" id="ProtNLM"/>
    </source>
</evidence>
<dbReference type="Gene3D" id="3.40.220.10">
    <property type="entry name" value="Leucine Aminopeptidase, subunit E, domain 1"/>
    <property type="match status" value="1"/>
</dbReference>
<dbReference type="InterPro" id="IPR050892">
    <property type="entry name" value="ADP-ribose_metab_enzymes"/>
</dbReference>
<dbReference type="RefSeq" id="XP_033600525.1">
    <property type="nucleotide sequence ID" value="XM_033744009.1"/>
</dbReference>
<dbReference type="PANTHER" id="PTHR12521:SF0">
    <property type="entry name" value="ADP-RIBOSE GLYCOHYDROLASE OARD1"/>
    <property type="match status" value="1"/>
</dbReference>
<evidence type="ECO:0000313" key="2">
    <source>
        <dbReference type="Proteomes" id="UP000799437"/>
    </source>
</evidence>
<organism evidence="1 2">
    <name type="scientific">Pseudovirgaria hyperparasitica</name>
    <dbReference type="NCBI Taxonomy" id="470096"/>
    <lineage>
        <taxon>Eukaryota</taxon>
        <taxon>Fungi</taxon>
        <taxon>Dikarya</taxon>
        <taxon>Ascomycota</taxon>
        <taxon>Pezizomycotina</taxon>
        <taxon>Dothideomycetes</taxon>
        <taxon>Dothideomycetes incertae sedis</taxon>
        <taxon>Acrospermales</taxon>
        <taxon>Acrospermaceae</taxon>
        <taxon>Pseudovirgaria</taxon>
    </lineage>
</organism>
<keyword evidence="2" id="KW-1185">Reference proteome</keyword>
<sequence>MASDSHRRASQEAKHLDLEVNEDGDMLGASPFTVLVLSCNCIGRWGFGTATRFAARFPSVHKRYWQHCNPVLSDDKSAWIAGPDSHKLLGTALLIPPNDECEYWIACLFTSIYYKLEQRDPDEMILVNTAKAMMDMLQQICAIELRNLKGGPTGLGGVAEEVKLPTIGELVTNKISSIGFEVAWDKTEAVLKGLTLKQGMRKVLHVYTKKFDDEEVPKIDGLDPERHFYNKKVVQTPKGLN</sequence>
<gene>
    <name evidence="1" type="ORF">EJ05DRAFT_476341</name>
</gene>
<dbReference type="EMBL" id="ML996572">
    <property type="protein sequence ID" value="KAF2758074.1"/>
    <property type="molecule type" value="Genomic_DNA"/>
</dbReference>
<dbReference type="Proteomes" id="UP000799437">
    <property type="component" value="Unassembled WGS sequence"/>
</dbReference>
<proteinExistence type="predicted"/>
<reference evidence="1" key="1">
    <citation type="journal article" date="2020" name="Stud. Mycol.">
        <title>101 Dothideomycetes genomes: a test case for predicting lifestyles and emergence of pathogens.</title>
        <authorList>
            <person name="Haridas S."/>
            <person name="Albert R."/>
            <person name="Binder M."/>
            <person name="Bloem J."/>
            <person name="Labutti K."/>
            <person name="Salamov A."/>
            <person name="Andreopoulos B."/>
            <person name="Baker S."/>
            <person name="Barry K."/>
            <person name="Bills G."/>
            <person name="Bluhm B."/>
            <person name="Cannon C."/>
            <person name="Castanera R."/>
            <person name="Culley D."/>
            <person name="Daum C."/>
            <person name="Ezra D."/>
            <person name="Gonzalez J."/>
            <person name="Henrissat B."/>
            <person name="Kuo A."/>
            <person name="Liang C."/>
            <person name="Lipzen A."/>
            <person name="Lutzoni F."/>
            <person name="Magnuson J."/>
            <person name="Mondo S."/>
            <person name="Nolan M."/>
            <person name="Ohm R."/>
            <person name="Pangilinan J."/>
            <person name="Park H.-J."/>
            <person name="Ramirez L."/>
            <person name="Alfaro M."/>
            <person name="Sun H."/>
            <person name="Tritt A."/>
            <person name="Yoshinaga Y."/>
            <person name="Zwiers L.-H."/>
            <person name="Turgeon B."/>
            <person name="Goodwin S."/>
            <person name="Spatafora J."/>
            <person name="Crous P."/>
            <person name="Grigoriev I."/>
        </authorList>
    </citation>
    <scope>NUCLEOTIDE SEQUENCE</scope>
    <source>
        <strain evidence="1">CBS 121739</strain>
    </source>
</reference>
<dbReference type="SUPFAM" id="SSF52949">
    <property type="entry name" value="Macro domain-like"/>
    <property type="match status" value="1"/>
</dbReference>
<dbReference type="GeneID" id="54485063"/>
<dbReference type="OrthoDB" id="2155246at2759"/>
<protein>
    <recommendedName>
        <fullName evidence="3">ADP-ribose 1''-phosphate phosphatase</fullName>
    </recommendedName>
</protein>
<evidence type="ECO:0000313" key="1">
    <source>
        <dbReference type="EMBL" id="KAF2758074.1"/>
    </source>
</evidence>
<dbReference type="GO" id="GO:0140291">
    <property type="term" value="P:peptidyl-glutamate ADP-deribosylation"/>
    <property type="evidence" value="ECO:0007669"/>
    <property type="project" value="TreeGrafter"/>
</dbReference>
<accession>A0A6A6W7S1</accession>
<dbReference type="AlphaFoldDB" id="A0A6A6W7S1"/>
<dbReference type="InterPro" id="IPR043472">
    <property type="entry name" value="Macro_dom-like"/>
</dbReference>